<name>A0AAV2RH97_MEGNR</name>
<dbReference type="InterPro" id="IPR043136">
    <property type="entry name" value="B30.2/SPRY_sf"/>
</dbReference>
<dbReference type="AlphaFoldDB" id="A0AAV2RH97"/>
<feature type="non-terminal residue" evidence="2">
    <location>
        <position position="969"/>
    </location>
</feature>
<dbReference type="Proteomes" id="UP001497623">
    <property type="component" value="Unassembled WGS sequence"/>
</dbReference>
<dbReference type="EMBL" id="CAXKWB010021073">
    <property type="protein sequence ID" value="CAL4122959.1"/>
    <property type="molecule type" value="Genomic_DNA"/>
</dbReference>
<gene>
    <name evidence="2" type="ORF">MNOR_LOCUS23668</name>
</gene>
<protein>
    <submittedName>
        <fullName evidence="2">Uncharacterized protein</fullName>
    </submittedName>
</protein>
<accession>A0AAV2RH97</accession>
<evidence type="ECO:0000256" key="1">
    <source>
        <dbReference type="SAM" id="MobiDB-lite"/>
    </source>
</evidence>
<dbReference type="SUPFAM" id="SSF49899">
    <property type="entry name" value="Concanavalin A-like lectins/glucanases"/>
    <property type="match status" value="1"/>
</dbReference>
<keyword evidence="3" id="KW-1185">Reference proteome</keyword>
<feature type="region of interest" description="Disordered" evidence="1">
    <location>
        <begin position="445"/>
        <end position="469"/>
    </location>
</feature>
<feature type="non-terminal residue" evidence="2">
    <location>
        <position position="1"/>
    </location>
</feature>
<dbReference type="InterPro" id="IPR013320">
    <property type="entry name" value="ConA-like_dom_sf"/>
</dbReference>
<organism evidence="2 3">
    <name type="scientific">Meganyctiphanes norvegica</name>
    <name type="common">Northern krill</name>
    <name type="synonym">Thysanopoda norvegica</name>
    <dbReference type="NCBI Taxonomy" id="48144"/>
    <lineage>
        <taxon>Eukaryota</taxon>
        <taxon>Metazoa</taxon>
        <taxon>Ecdysozoa</taxon>
        <taxon>Arthropoda</taxon>
        <taxon>Crustacea</taxon>
        <taxon>Multicrustacea</taxon>
        <taxon>Malacostraca</taxon>
        <taxon>Eumalacostraca</taxon>
        <taxon>Eucarida</taxon>
        <taxon>Euphausiacea</taxon>
        <taxon>Euphausiidae</taxon>
        <taxon>Meganyctiphanes</taxon>
    </lineage>
</organism>
<evidence type="ECO:0000313" key="3">
    <source>
        <dbReference type="Proteomes" id="UP001497623"/>
    </source>
</evidence>
<proteinExistence type="predicted"/>
<evidence type="ECO:0000313" key="2">
    <source>
        <dbReference type="EMBL" id="CAL4122959.1"/>
    </source>
</evidence>
<reference evidence="2 3" key="1">
    <citation type="submission" date="2024-05" db="EMBL/GenBank/DDBJ databases">
        <authorList>
            <person name="Wallberg A."/>
        </authorList>
    </citation>
    <scope>NUCLEOTIDE SEQUENCE [LARGE SCALE GENOMIC DNA]</scope>
</reference>
<sequence>SDVVYGSVSGWVLAHIVYALLLFPARLVRPLLSSLQELLSVLDTVNRTIANVTSFTDQEDVTSEVDTPTPDTVKSVGGGVVGRQWSWLLDVERACGLAVGRCLEGMLLGPTHSSTEGTCKPWLNMDLFSSGLSDKNICPDSVISCIDSILGVVECGHKVVLEALHNASTTYQQLSTPLMTLLQPESLALSWMEDMVLAEEWDNCEMKDDPVLDTCTGLLLGTFLMHTGTTQVQLGVYNNSVIKEMFRTVFYVRQRLVALNTQEGTGVRVRSRAESESAPDEERTRVEQLLSARVTMNQEAGFTEDQEEVRELRERLLAMGQPGYEEPEHDESAGEAVAEEGVSYEAAAEHIIRQCLLLMLAVRPAPITKPLVNEIGQQELSGGLLERIAEIRRFVGAGDHQLSSIKSAAGSLPPPASVLLASMVTQQTRAESRLEALELMLTLLTPNQPEKKEEAKETDKEKKDKNEEDIKLYPLDKTCGSLLPSVYHEVMTGCFGLESLWSSSNYSLVRSLEATHYLDGIRASSQPTQQTIAATVHIIYRHLVSSLLYQDHQDKGLRERLSLLTVFALSVRYEAADLSLTVSSGLLDALVRMCCPYDPPTLRHSPHPSPSDLLPHATHTLFQIITILTGYYAEDICETVLCQVMNLLYLQVEDLVNHIIKANDLANQETSQNKVVRECKLEEEEDQAEVKEVKPVGNRSRAGLRLLGLNIQHSNNNAAASHARRRRHLEVTLGNLLVFVRGLCVNKRVMELVGRQPWVRLLLLLTGHQGDHHLPQVQSVRTRVLALTLLGTTLPHSQLDLEAREQVVRQLFMQLAHNMWTIPQAQAHLKASQLMQELQKHLVRLSSPDILEEQSRPDSPDDNLPVQEVGFDPDKSVCCSVEGGHTLVHGPGGRGYGLGSTPISSGCYQWKFLIVKENRGNEGTCVGVSKYPVRDYSHRTSSDMWLYRAYSGNLYHNGELSISLPGFTQ</sequence>
<feature type="compositionally biased region" description="Basic and acidic residues" evidence="1">
    <location>
        <begin position="449"/>
        <end position="469"/>
    </location>
</feature>
<dbReference type="Gene3D" id="2.60.120.920">
    <property type="match status" value="1"/>
</dbReference>
<comment type="caution">
    <text evidence="2">The sequence shown here is derived from an EMBL/GenBank/DDBJ whole genome shotgun (WGS) entry which is preliminary data.</text>
</comment>